<reference evidence="8 9" key="1">
    <citation type="submission" date="2019-07" db="EMBL/GenBank/DDBJ databases">
        <title>Genome assembly of two rare yeast pathogens: Diutina rugosa and Trichomonascus ciferrii.</title>
        <authorList>
            <person name="Mixao V."/>
            <person name="Saus E."/>
            <person name="Hansen A."/>
            <person name="Lass-Flor C."/>
            <person name="Gabaldon T."/>
        </authorList>
    </citation>
    <scope>NUCLEOTIDE SEQUENCE [LARGE SCALE GENOMIC DNA]</scope>
    <source>
        <strain evidence="8 9">CBS 613</strain>
    </source>
</reference>
<evidence type="ECO:0000313" key="8">
    <source>
        <dbReference type="EMBL" id="KAA8899291.1"/>
    </source>
</evidence>
<evidence type="ECO:0000256" key="7">
    <source>
        <dbReference type="SAM" id="Phobius"/>
    </source>
</evidence>
<dbReference type="GO" id="GO:0005789">
    <property type="term" value="C:endoplasmic reticulum membrane"/>
    <property type="evidence" value="ECO:0007669"/>
    <property type="project" value="TreeGrafter"/>
</dbReference>
<keyword evidence="3 7" id="KW-0812">Transmembrane</keyword>
<protein>
    <submittedName>
        <fullName evidence="8">Uncharacterized protein</fullName>
    </submittedName>
</protein>
<dbReference type="InterPro" id="IPR008010">
    <property type="entry name" value="Tatp1"/>
</dbReference>
<evidence type="ECO:0000256" key="6">
    <source>
        <dbReference type="SAM" id="MobiDB-lite"/>
    </source>
</evidence>
<evidence type="ECO:0000256" key="1">
    <source>
        <dbReference type="ARBA" id="ARBA00004141"/>
    </source>
</evidence>
<feature type="transmembrane region" description="Helical" evidence="7">
    <location>
        <begin position="438"/>
        <end position="459"/>
    </location>
</feature>
<keyword evidence="9" id="KW-1185">Reference proteome</keyword>
<dbReference type="PANTHER" id="PTHR13317:SF4">
    <property type="entry name" value="TRANSMEMBRANE ANTERIOR POSTERIOR TRANSFORMATION PROTEIN 1 HOMOLOG"/>
    <property type="match status" value="1"/>
</dbReference>
<feature type="transmembrane region" description="Helical" evidence="7">
    <location>
        <begin position="94"/>
        <end position="115"/>
    </location>
</feature>
<comment type="subcellular location">
    <subcellularLocation>
        <location evidence="1">Membrane</location>
        <topology evidence="1">Multi-pass membrane protein</topology>
    </subcellularLocation>
</comment>
<dbReference type="PANTHER" id="PTHR13317">
    <property type="entry name" value="TRANSMEMBRANE ANTERIOR POSTERIOR TRANSFORMATION PROTEIN 1 HOMOLOG"/>
    <property type="match status" value="1"/>
</dbReference>
<dbReference type="OrthoDB" id="5376140at2759"/>
<feature type="transmembrane region" description="Helical" evidence="7">
    <location>
        <begin position="144"/>
        <end position="163"/>
    </location>
</feature>
<organism evidence="8 9">
    <name type="scientific">Diutina rugosa</name>
    <name type="common">Yeast</name>
    <name type="synonym">Candida rugosa</name>
    <dbReference type="NCBI Taxonomy" id="5481"/>
    <lineage>
        <taxon>Eukaryota</taxon>
        <taxon>Fungi</taxon>
        <taxon>Dikarya</taxon>
        <taxon>Ascomycota</taxon>
        <taxon>Saccharomycotina</taxon>
        <taxon>Pichiomycetes</taxon>
        <taxon>Debaryomycetaceae</taxon>
        <taxon>Diutina</taxon>
    </lineage>
</organism>
<dbReference type="VEuPathDB" id="FungiDB:DIURU_004313"/>
<name>A0A642UJW7_DIURU</name>
<feature type="transmembrane region" description="Helical" evidence="7">
    <location>
        <begin position="216"/>
        <end position="238"/>
    </location>
</feature>
<dbReference type="GeneID" id="54782964"/>
<evidence type="ECO:0000256" key="3">
    <source>
        <dbReference type="ARBA" id="ARBA00022692"/>
    </source>
</evidence>
<sequence>MGISKRSHSLSLPSASASTLRRRSRTHSGSRVVSSPPTTPATTSTSDSKVNVSLWSLLLYEIRGGDHPSPSPASSRDIEEIVNMTRVPYYLERFMAFGLGVCVCSYLTVFTLVPLKLVVQLVKSLWARITGVRTRPPDSLRHDATTLVTIGGAVYLLNVVVGLDISRMYHDIRGQAHIKLYVMFGVLEVADKLLSSLGQDVSDLLYCRDNSKLRRVVVAASAIVYLAFHAYVLVYQTVSLNVAANSYSNALMTLLLSNQFAELKGSVFKRFEREGLFQVALADLCERYSLGLMISIIASRNLLQLTRMGSDSWESLIPNSWSSAWNNLVGGAIIGPAIGVFGSEIIVDWLKHCYITKFNKLRPQVYRNFLTVISADYISSMGDGDSHNLTDYLVHVRRIGIPLYASIVCSLSMTMGDLKYVLLPVRGTSIKAVTANSVVILLVFLALVLIRLILGLVLLKSAVSIVNRRQVENVIFPGVPNPEMSTINPTSRHLLYDPSEPVPPGNEEKSRRRDRDTDLDSVMRFKMSSKRIW</sequence>
<feature type="region of interest" description="Disordered" evidence="6">
    <location>
        <begin position="490"/>
        <end position="519"/>
    </location>
</feature>
<keyword evidence="4 7" id="KW-1133">Transmembrane helix</keyword>
<dbReference type="Proteomes" id="UP000449547">
    <property type="component" value="Unassembled WGS sequence"/>
</dbReference>
<dbReference type="OMA" id="YHDVRGQ"/>
<evidence type="ECO:0000313" key="9">
    <source>
        <dbReference type="Proteomes" id="UP000449547"/>
    </source>
</evidence>
<feature type="compositionally biased region" description="Low complexity" evidence="6">
    <location>
        <begin position="9"/>
        <end position="19"/>
    </location>
</feature>
<evidence type="ECO:0000256" key="5">
    <source>
        <dbReference type="ARBA" id="ARBA00023136"/>
    </source>
</evidence>
<dbReference type="Pfam" id="PF05346">
    <property type="entry name" value="DUF747"/>
    <property type="match status" value="1"/>
</dbReference>
<comment type="caution">
    <text evidence="8">The sequence shown here is derived from an EMBL/GenBank/DDBJ whole genome shotgun (WGS) entry which is preliminary data.</text>
</comment>
<evidence type="ECO:0000256" key="2">
    <source>
        <dbReference type="ARBA" id="ARBA00008803"/>
    </source>
</evidence>
<comment type="similarity">
    <text evidence="2">Belongs to the TAPT1 family.</text>
</comment>
<feature type="compositionally biased region" description="Low complexity" evidence="6">
    <location>
        <begin position="29"/>
        <end position="47"/>
    </location>
</feature>
<evidence type="ECO:0000256" key="4">
    <source>
        <dbReference type="ARBA" id="ARBA00022989"/>
    </source>
</evidence>
<feature type="transmembrane region" description="Helical" evidence="7">
    <location>
        <begin position="328"/>
        <end position="350"/>
    </location>
</feature>
<dbReference type="AlphaFoldDB" id="A0A642UJW7"/>
<dbReference type="RefSeq" id="XP_034010805.1">
    <property type="nucleotide sequence ID" value="XM_034157173.1"/>
</dbReference>
<gene>
    <name evidence="8" type="ORF">DIURU_004313</name>
</gene>
<proteinExistence type="inferred from homology"/>
<feature type="region of interest" description="Disordered" evidence="6">
    <location>
        <begin position="1"/>
        <end position="47"/>
    </location>
</feature>
<accession>A0A642UJW7</accession>
<feature type="transmembrane region" description="Helical" evidence="7">
    <location>
        <begin position="399"/>
        <end position="418"/>
    </location>
</feature>
<feature type="compositionally biased region" description="Basic and acidic residues" evidence="6">
    <location>
        <begin position="506"/>
        <end position="519"/>
    </location>
</feature>
<keyword evidence="5 7" id="KW-0472">Membrane</keyword>
<dbReference type="EMBL" id="SWFT01000124">
    <property type="protein sequence ID" value="KAA8899291.1"/>
    <property type="molecule type" value="Genomic_DNA"/>
</dbReference>